<dbReference type="PANTHER" id="PTHR24089">
    <property type="entry name" value="SOLUTE CARRIER FAMILY 25"/>
    <property type="match status" value="1"/>
</dbReference>
<feature type="repeat" description="Solcar" evidence="6">
    <location>
        <begin position="665"/>
        <end position="750"/>
    </location>
</feature>
<evidence type="ECO:0000256" key="2">
    <source>
        <dbReference type="ARBA" id="ARBA00022448"/>
    </source>
</evidence>
<feature type="domain" description="TLDc" evidence="8">
    <location>
        <begin position="149"/>
        <end position="311"/>
    </location>
</feature>
<accession>A0ABR2B463</accession>
<dbReference type="InterPro" id="IPR006571">
    <property type="entry name" value="TLDc_dom"/>
</dbReference>
<evidence type="ECO:0000259" key="8">
    <source>
        <dbReference type="PROSITE" id="PS51886"/>
    </source>
</evidence>
<dbReference type="PRINTS" id="PR00926">
    <property type="entry name" value="MITOCARRIER"/>
</dbReference>
<name>A0ABR2B463_9ROSI</name>
<reference evidence="9 10" key="1">
    <citation type="journal article" date="2024" name="G3 (Bethesda)">
        <title>Genome assembly of Hibiscus sabdariffa L. provides insights into metabolisms of medicinal natural products.</title>
        <authorList>
            <person name="Kim T."/>
        </authorList>
    </citation>
    <scope>NUCLEOTIDE SEQUENCE [LARGE SCALE GENOMIC DNA]</scope>
    <source>
        <strain evidence="9">TK-2024</strain>
        <tissue evidence="9">Old leaves</tissue>
    </source>
</reference>
<dbReference type="Proteomes" id="UP001472677">
    <property type="component" value="Unassembled WGS sequence"/>
</dbReference>
<keyword evidence="5 6" id="KW-0472">Membrane</keyword>
<dbReference type="PROSITE" id="PS50920">
    <property type="entry name" value="SOLCAR"/>
    <property type="match status" value="3"/>
</dbReference>
<feature type="compositionally biased region" description="Basic and acidic residues" evidence="7">
    <location>
        <begin position="43"/>
        <end position="59"/>
    </location>
</feature>
<dbReference type="Pfam" id="PF00153">
    <property type="entry name" value="Mito_carr"/>
    <property type="match status" value="3"/>
</dbReference>
<feature type="repeat" description="Solcar" evidence="6">
    <location>
        <begin position="551"/>
        <end position="636"/>
    </location>
</feature>
<dbReference type="PROSITE" id="PS51886">
    <property type="entry name" value="TLDC"/>
    <property type="match status" value="1"/>
</dbReference>
<gene>
    <name evidence="9" type="ORF">V6N12_021051</name>
</gene>
<evidence type="ECO:0000256" key="4">
    <source>
        <dbReference type="ARBA" id="ARBA00022737"/>
    </source>
</evidence>
<proteinExistence type="predicted"/>
<evidence type="ECO:0000256" key="5">
    <source>
        <dbReference type="ARBA" id="ARBA00023136"/>
    </source>
</evidence>
<evidence type="ECO:0000313" key="9">
    <source>
        <dbReference type="EMBL" id="KAK8501356.1"/>
    </source>
</evidence>
<feature type="repeat" description="Solcar" evidence="6">
    <location>
        <begin position="458"/>
        <end position="541"/>
    </location>
</feature>
<evidence type="ECO:0000256" key="3">
    <source>
        <dbReference type="ARBA" id="ARBA00022692"/>
    </source>
</evidence>
<dbReference type="SUPFAM" id="SSF103506">
    <property type="entry name" value="Mitochondrial carrier"/>
    <property type="match status" value="1"/>
</dbReference>
<evidence type="ECO:0000256" key="7">
    <source>
        <dbReference type="SAM" id="MobiDB-lite"/>
    </source>
</evidence>
<evidence type="ECO:0000313" key="10">
    <source>
        <dbReference type="Proteomes" id="UP001472677"/>
    </source>
</evidence>
<dbReference type="EMBL" id="JBBPBM010000192">
    <property type="protein sequence ID" value="KAK8501356.1"/>
    <property type="molecule type" value="Genomic_DNA"/>
</dbReference>
<keyword evidence="2" id="KW-0813">Transport</keyword>
<dbReference type="InterPro" id="IPR018108">
    <property type="entry name" value="MCP_transmembrane"/>
</dbReference>
<feature type="compositionally biased region" description="Basic and acidic residues" evidence="7">
    <location>
        <begin position="103"/>
        <end position="121"/>
    </location>
</feature>
<feature type="compositionally biased region" description="Basic and acidic residues" evidence="7">
    <location>
        <begin position="67"/>
        <end position="76"/>
    </location>
</feature>
<dbReference type="Gene3D" id="1.50.40.10">
    <property type="entry name" value="Mitochondrial carrier domain"/>
    <property type="match status" value="1"/>
</dbReference>
<keyword evidence="10" id="KW-1185">Reference proteome</keyword>
<keyword evidence="4" id="KW-0677">Repeat</keyword>
<dbReference type="InterPro" id="IPR002067">
    <property type="entry name" value="MCP"/>
</dbReference>
<evidence type="ECO:0000256" key="1">
    <source>
        <dbReference type="ARBA" id="ARBA00004141"/>
    </source>
</evidence>
<feature type="region of interest" description="Disordered" evidence="7">
    <location>
        <begin position="19"/>
        <end position="121"/>
    </location>
</feature>
<comment type="caution">
    <text evidence="9">The sequence shown here is derived from an EMBL/GenBank/DDBJ whole genome shotgun (WGS) entry which is preliminary data.</text>
</comment>
<evidence type="ECO:0000256" key="6">
    <source>
        <dbReference type="PROSITE-ProRule" id="PRU00282"/>
    </source>
</evidence>
<organism evidence="9 10">
    <name type="scientific">Hibiscus sabdariffa</name>
    <name type="common">roselle</name>
    <dbReference type="NCBI Taxonomy" id="183260"/>
    <lineage>
        <taxon>Eukaryota</taxon>
        <taxon>Viridiplantae</taxon>
        <taxon>Streptophyta</taxon>
        <taxon>Embryophyta</taxon>
        <taxon>Tracheophyta</taxon>
        <taxon>Spermatophyta</taxon>
        <taxon>Magnoliopsida</taxon>
        <taxon>eudicotyledons</taxon>
        <taxon>Gunneridae</taxon>
        <taxon>Pentapetalae</taxon>
        <taxon>rosids</taxon>
        <taxon>malvids</taxon>
        <taxon>Malvales</taxon>
        <taxon>Malvaceae</taxon>
        <taxon>Malvoideae</taxon>
        <taxon>Hibiscus</taxon>
    </lineage>
</organism>
<comment type="subcellular location">
    <subcellularLocation>
        <location evidence="1">Membrane</location>
        <topology evidence="1">Multi-pass membrane protein</topology>
    </subcellularLocation>
</comment>
<protein>
    <recommendedName>
        <fullName evidence="8">TLDc domain-containing protein</fullName>
    </recommendedName>
</protein>
<sequence length="756" mass="83412">MGKKKSLKSKAVHFVTDLMTTGLLNPISDKPFKPPRPPPENVSETKRSQNVSLDERNDDREESDSGSDTKMKENSGRKSLLSKGKQSLRALYQATRIRGYQNQDKKGDSAKKSDDKGGVKFDGLEMRRVENVVESLASGDLPETSEPSLLLTEKTRNALYASLPPLVHGRKWLLLYSTWRHGISLSTLYRRSMLWPGLSLLVVGDRKGAVFGGLVEAPLKPTNKKYQGTNNTFVFTNRSDSPVIFHPTGANRYFTLCSTEFLAIGGGSHFALYLDGDLLTGSSSFSETYGNPCLAYTEDFEVKEVELWGFVNGSKYEEILASSRIEMPGICRWSSQQLNLDRPFLQGGLFLNGKTVPSSFVSPISLKTQKRFFDKNDNVCLVSCFLGGGRTGQTLGPVKSRKGSGGKWGWFLSVTLSREEGYVGESDEDWEPNGDKNLEAVEIVEEKKQKEKKGSGALNTTKHLWAGAVAAMVSRTFIAPLERLKLEYMVRGEKKKLFELIKWIAATEGLKGFWKGNILNILRTAPFKAINFYAYDIYRSQLLKFSGNEESTNSERFLAGAAAGITATLLCLPMDTIRTVMIAPGGEALGGVIGAFRHMIQTEGFFSLYKGLVPSIISMAPSGAVFYGVYDILKSSYLHSPEGRKRIQDMKQGGQELNAFEQLELGPVRTLLYGAIAGACSEAATYPFEVVRRHLQMQVRATKLSALATCVKIVQEGGFSALYAGLIPSLLQVLPSAAISYLVYEFMKIVLKVEPA</sequence>
<keyword evidence="3 6" id="KW-0812">Transmembrane</keyword>
<dbReference type="SMART" id="SM00584">
    <property type="entry name" value="TLDc"/>
    <property type="match status" value="1"/>
</dbReference>
<dbReference type="Pfam" id="PF07534">
    <property type="entry name" value="TLD"/>
    <property type="match status" value="1"/>
</dbReference>
<dbReference type="InterPro" id="IPR023395">
    <property type="entry name" value="MCP_dom_sf"/>
</dbReference>